<evidence type="ECO:0000256" key="3">
    <source>
        <dbReference type="HAMAP-Rule" id="MF_00023"/>
    </source>
</evidence>
<comment type="caution">
    <text evidence="4">The sequence shown here is derived from an EMBL/GenBank/DDBJ whole genome shotgun (WGS) entry which is preliminary data.</text>
</comment>
<evidence type="ECO:0000256" key="1">
    <source>
        <dbReference type="ARBA" id="ARBA00022490"/>
    </source>
</evidence>
<protein>
    <recommendedName>
        <fullName evidence="3">SsrA-binding protein</fullName>
    </recommendedName>
    <alternativeName>
        <fullName evidence="3">Small protein B</fullName>
    </alternativeName>
</protein>
<dbReference type="GO" id="GO:0003723">
    <property type="term" value="F:RNA binding"/>
    <property type="evidence" value="ECO:0007669"/>
    <property type="project" value="UniProtKB-UniRule"/>
</dbReference>
<dbReference type="Gene3D" id="2.40.280.10">
    <property type="match status" value="1"/>
</dbReference>
<gene>
    <name evidence="3" type="primary">smpB</name>
    <name evidence="4" type="ORF">ACD_80C00147G0019</name>
</gene>
<dbReference type="GO" id="GO:0005829">
    <property type="term" value="C:cytosol"/>
    <property type="evidence" value="ECO:0007669"/>
    <property type="project" value="TreeGrafter"/>
</dbReference>
<evidence type="ECO:0000313" key="4">
    <source>
        <dbReference type="EMBL" id="EKD24845.1"/>
    </source>
</evidence>
<comment type="subcellular location">
    <subcellularLocation>
        <location evidence="3">Cytoplasm</location>
    </subcellularLocation>
    <text evidence="3">The tmRNA-SmpB complex associates with stalled 70S ribosomes.</text>
</comment>
<comment type="function">
    <text evidence="3">Required for rescue of stalled ribosomes mediated by trans-translation. Binds to transfer-messenger RNA (tmRNA), required for stable association of tmRNA with ribosomes. tmRNA and SmpB together mimic tRNA shape, replacing the anticodon stem-loop with SmpB. tmRNA is encoded by the ssrA gene; the 2 termini fold to resemble tRNA(Ala) and it encodes a 'tag peptide', a short internal open reading frame. During trans-translation Ala-aminoacylated tmRNA acts like a tRNA, entering the A-site of stalled ribosomes, displacing the stalled mRNA. The ribosome then switches to translate the ORF on the tmRNA; the nascent peptide is terminated with the 'tag peptide' encoded by the tmRNA and targeted for degradation. The ribosome is freed to recommence translation, which seems to be the essential function of trans-translation.</text>
</comment>
<reference evidence="4" key="1">
    <citation type="journal article" date="2012" name="Science">
        <title>Fermentation, hydrogen, and sulfur metabolism in multiple uncultivated bacterial phyla.</title>
        <authorList>
            <person name="Wrighton K.C."/>
            <person name="Thomas B.C."/>
            <person name="Sharon I."/>
            <person name="Miller C.S."/>
            <person name="Castelle C.J."/>
            <person name="VerBerkmoes N.C."/>
            <person name="Wilkins M.J."/>
            <person name="Hettich R.L."/>
            <person name="Lipton M.S."/>
            <person name="Williams K.H."/>
            <person name="Long P.E."/>
            <person name="Banfield J.F."/>
        </authorList>
    </citation>
    <scope>NUCLEOTIDE SEQUENCE [LARGE SCALE GENOMIC DNA]</scope>
</reference>
<dbReference type="InterPro" id="IPR000037">
    <property type="entry name" value="SsrA-bd_prot"/>
</dbReference>
<dbReference type="NCBIfam" id="TIGR00086">
    <property type="entry name" value="smpB"/>
    <property type="match status" value="1"/>
</dbReference>
<evidence type="ECO:0000256" key="2">
    <source>
        <dbReference type="ARBA" id="ARBA00022884"/>
    </source>
</evidence>
<comment type="similarity">
    <text evidence="3">Belongs to the SmpB family.</text>
</comment>
<sequence>MKLISKNKHAYHDYQIDKEYEVWIILKWYEVKSIKASHVNIKDSIIRLENKELWINNMDIPLYEKTGHIMVPGYQSKGKRKILITKKELAKISSALDKSGTTIVPLEIFINKRGLIKLKVWIGRIMKKVEKKQILKEKDTKRQMDREMKNL</sequence>
<dbReference type="GO" id="GO:0070929">
    <property type="term" value="P:trans-translation"/>
    <property type="evidence" value="ECO:0007669"/>
    <property type="project" value="UniProtKB-UniRule"/>
</dbReference>
<dbReference type="PANTHER" id="PTHR30308:SF2">
    <property type="entry name" value="SSRA-BINDING PROTEIN"/>
    <property type="match status" value="1"/>
</dbReference>
<dbReference type="EMBL" id="AMFJ01036154">
    <property type="protein sequence ID" value="EKD24845.1"/>
    <property type="molecule type" value="Genomic_DNA"/>
</dbReference>
<keyword evidence="1 3" id="KW-0963">Cytoplasm</keyword>
<proteinExistence type="inferred from homology"/>
<dbReference type="PANTHER" id="PTHR30308">
    <property type="entry name" value="TMRNA-BINDING COMPONENT OF TRANS-TRANSLATION TAGGING COMPLEX"/>
    <property type="match status" value="1"/>
</dbReference>
<dbReference type="AlphaFoldDB" id="K1X421"/>
<accession>K1X421</accession>
<dbReference type="HAMAP" id="MF_00023">
    <property type="entry name" value="SmpB"/>
    <property type="match status" value="1"/>
</dbReference>
<name>K1X421_9BACT</name>
<keyword evidence="2 3" id="KW-0694">RNA-binding</keyword>
<organism evidence="4">
    <name type="scientific">uncultured bacterium</name>
    <name type="common">gcode 4</name>
    <dbReference type="NCBI Taxonomy" id="1234023"/>
    <lineage>
        <taxon>Bacteria</taxon>
        <taxon>environmental samples</taxon>
    </lineage>
</organism>
<dbReference type="Pfam" id="PF01668">
    <property type="entry name" value="SmpB"/>
    <property type="match status" value="1"/>
</dbReference>
<dbReference type="GO" id="GO:0070930">
    <property type="term" value="P:trans-translation-dependent protein tagging"/>
    <property type="evidence" value="ECO:0007669"/>
    <property type="project" value="TreeGrafter"/>
</dbReference>
<dbReference type="InterPro" id="IPR023620">
    <property type="entry name" value="SmpB"/>
</dbReference>
<dbReference type="SUPFAM" id="SSF74982">
    <property type="entry name" value="Small protein B (SmpB)"/>
    <property type="match status" value="1"/>
</dbReference>